<keyword evidence="4" id="KW-0862">Zinc</keyword>
<evidence type="ECO:0000313" key="13">
    <source>
        <dbReference type="Proteomes" id="UP000541444"/>
    </source>
</evidence>
<dbReference type="Proteomes" id="UP000541444">
    <property type="component" value="Unassembled WGS sequence"/>
</dbReference>
<accession>A0A7J7LAV0</accession>
<feature type="domain" description="DNA polymerase III subunit gamma/tau helical lid" evidence="10">
    <location>
        <begin position="617"/>
        <end position="657"/>
    </location>
</feature>
<dbReference type="Pfam" id="PF12169">
    <property type="entry name" value="DNA_pol3_gamma3"/>
    <property type="match status" value="1"/>
</dbReference>
<evidence type="ECO:0000256" key="7">
    <source>
        <dbReference type="SAM" id="Coils"/>
    </source>
</evidence>
<dbReference type="Gene3D" id="1.10.8.60">
    <property type="match status" value="1"/>
</dbReference>
<feature type="region of interest" description="Disordered" evidence="8">
    <location>
        <begin position="978"/>
        <end position="1002"/>
    </location>
</feature>
<keyword evidence="5" id="KW-0067">ATP-binding</keyword>
<dbReference type="InterPro" id="IPR027417">
    <property type="entry name" value="P-loop_NTPase"/>
</dbReference>
<dbReference type="CDD" id="cd18137">
    <property type="entry name" value="HLD_clamp_pol_III_gamma_tau"/>
    <property type="match status" value="1"/>
</dbReference>
<dbReference type="InterPro" id="IPR054506">
    <property type="entry name" value="DnaA_N-like_STI"/>
</dbReference>
<keyword evidence="6 7" id="KW-0175">Coiled coil</keyword>
<dbReference type="EMBL" id="JACGCM010002460">
    <property type="protein sequence ID" value="KAF6139650.1"/>
    <property type="molecule type" value="Genomic_DNA"/>
</dbReference>
<dbReference type="GO" id="GO:0006261">
    <property type="term" value="P:DNA-templated DNA replication"/>
    <property type="evidence" value="ECO:0007669"/>
    <property type="project" value="TreeGrafter"/>
</dbReference>
<evidence type="ECO:0000256" key="6">
    <source>
        <dbReference type="ARBA" id="ARBA00023054"/>
    </source>
</evidence>
<evidence type="ECO:0000256" key="4">
    <source>
        <dbReference type="ARBA" id="ARBA00022833"/>
    </source>
</evidence>
<protein>
    <recommendedName>
        <fullName evidence="14">DNA polymerase III gamma subunit domain-containing protein</fullName>
    </recommendedName>
</protein>
<dbReference type="CDD" id="cd00009">
    <property type="entry name" value="AAA"/>
    <property type="match status" value="1"/>
</dbReference>
<keyword evidence="2" id="KW-0479">Metal-binding</keyword>
<feature type="domain" description="STICHEL DnaA-N-like alpha-beta" evidence="11">
    <location>
        <begin position="888"/>
        <end position="964"/>
    </location>
</feature>
<dbReference type="InterPro" id="IPR050238">
    <property type="entry name" value="DNA_Rep/Repair_Clamp_Loader"/>
</dbReference>
<dbReference type="GO" id="GO:0046872">
    <property type="term" value="F:metal ion binding"/>
    <property type="evidence" value="ECO:0007669"/>
    <property type="project" value="UniProtKB-KW"/>
</dbReference>
<dbReference type="InterPro" id="IPR012763">
    <property type="entry name" value="DNA_pol_III_sug/sutau_N"/>
</dbReference>
<reference evidence="12 13" key="1">
    <citation type="journal article" date="2020" name="IScience">
        <title>Genome Sequencing of the Endangered Kingdonia uniflora (Circaeasteraceae, Ranunculales) Reveals Potential Mechanisms of Evolutionary Specialization.</title>
        <authorList>
            <person name="Sun Y."/>
            <person name="Deng T."/>
            <person name="Zhang A."/>
            <person name="Moore M.J."/>
            <person name="Landis J.B."/>
            <person name="Lin N."/>
            <person name="Zhang H."/>
            <person name="Zhang X."/>
            <person name="Huang J."/>
            <person name="Zhang X."/>
            <person name="Sun H."/>
            <person name="Wang H."/>
        </authorList>
    </citation>
    <scope>NUCLEOTIDE SEQUENCE [LARGE SCALE GENOMIC DNA]</scope>
    <source>
        <strain evidence="12">TB1705</strain>
        <tissue evidence="12">Leaf</tissue>
    </source>
</reference>
<evidence type="ECO:0000256" key="3">
    <source>
        <dbReference type="ARBA" id="ARBA00022741"/>
    </source>
</evidence>
<dbReference type="GO" id="GO:0003887">
    <property type="term" value="F:DNA-directed DNA polymerase activity"/>
    <property type="evidence" value="ECO:0007669"/>
    <property type="project" value="InterPro"/>
</dbReference>
<feature type="compositionally biased region" description="Basic and acidic residues" evidence="8">
    <location>
        <begin position="127"/>
        <end position="140"/>
    </location>
</feature>
<proteinExistence type="inferred from homology"/>
<feature type="domain" description="DNA polymerase III gamma subunit" evidence="9">
    <location>
        <begin position="665"/>
        <end position="726"/>
    </location>
</feature>
<dbReference type="GO" id="GO:0003689">
    <property type="term" value="F:DNA clamp loader activity"/>
    <property type="evidence" value="ECO:0007669"/>
    <property type="project" value="TreeGrafter"/>
</dbReference>
<evidence type="ECO:0000256" key="1">
    <source>
        <dbReference type="ARBA" id="ARBA00006360"/>
    </source>
</evidence>
<dbReference type="FunFam" id="3.40.50.300:FF:000014">
    <property type="entry name" value="DNA polymerase III subunit gamma/tau"/>
    <property type="match status" value="1"/>
</dbReference>
<feature type="compositionally biased region" description="Polar residues" evidence="8">
    <location>
        <begin position="990"/>
        <end position="999"/>
    </location>
</feature>
<evidence type="ECO:0000256" key="8">
    <source>
        <dbReference type="SAM" id="MobiDB-lite"/>
    </source>
</evidence>
<dbReference type="GO" id="GO:0003677">
    <property type="term" value="F:DNA binding"/>
    <property type="evidence" value="ECO:0007669"/>
    <property type="project" value="InterPro"/>
</dbReference>
<dbReference type="SUPFAM" id="SSF52540">
    <property type="entry name" value="P-loop containing nucleoside triphosphate hydrolases"/>
    <property type="match status" value="1"/>
</dbReference>
<evidence type="ECO:0000256" key="5">
    <source>
        <dbReference type="ARBA" id="ARBA00022840"/>
    </source>
</evidence>
<dbReference type="GO" id="GO:0009360">
    <property type="term" value="C:DNA polymerase III complex"/>
    <property type="evidence" value="ECO:0007669"/>
    <property type="project" value="InterPro"/>
</dbReference>
<dbReference type="InterPro" id="IPR022754">
    <property type="entry name" value="DNA_pol_III_gamma-3"/>
</dbReference>
<feature type="region of interest" description="Disordered" evidence="8">
    <location>
        <begin position="229"/>
        <end position="249"/>
    </location>
</feature>
<sequence length="1199" mass="132762">MSDVLLDASDELYWKKELTALRKAARFLRDPETSSSWRSPLSSRSLAAASSLNYLNGKDGNSTRINHTARYSELEPRSPLSSAKTKKKVFLYNWRTHSSKSSDSGVKLDTYGKERSVPESPGYSLSDHAHNEGLKSDTHLGDPTLALNVKDANLQTAARKTIKKSKKNSAVSRQRFIRKSVNSKKLNLSSIDQSDDTEYCNSEDLRILAHELIRKNGCPSRSASPFLCRNGDRSHSSKRLKNVQREDSSVSCTPASTNSFCRYGDQNPSTLGSWDGASVSFDDDEVDNLDLPGRQGCGIPCYWSKRTTPKHRSCGSCYSPSFSDTLRRKGSSILCGSQTLYHKRRSLISNTRKYGPESGQGLPLLTNSWSGIKGTSIDTGDSGDELSSKLEELDLEGLSRLDGRRWSWRYRNQSQEGLELAALAGADEDSTPDHVTSLSQKYRPSFFDEIIGQNIVVQSLIKAISRGRVAPAYLFQGPRGTGKTSIARIFTAALNCISSEANKPCGSCRECSNFVCGKNTDLREVDATNKDKMDRILYLIKKVSTESPSSFSRYKVFIIDECHLLTSKMWFAFLKILEEPIPHIVFIFITTDFDNLPRTVLSQCQKFIFNKIKDTDIITRLKKLSTNENLDIEQQALDLIALNADGSLRDAETMLDQLSLLGSRITASLVNELVGVVSDEKLLDLLELALSSDTAETVKRARDLMDSGVEPMALMSQLAGLIMDIIAGTYQLVDSKCSGSFFGGRSLSEAELERLKQALKHLSDAEKQLKVSSERSTWFTAALLQLGSVSSAYPTSSSSGRKQCSKTTEEDPSSSSMEVVSLKKKPEPRYVSRKSTSSSALIPMAVDGHSSPWISGFDSRPECSRITSSITHEGTAAGDRGIRCLSLDRLDDIWARCISGCHSKTLRLLMQAHGKLLSISEVEGVLIAFVVFENGDIKSRVEKFLSSITNSIETVLRRNVEVRFGTVLHGRASNDRINPIDIPNRKSKDSVNGYSNFGSPQKRPRELLKEADFLLKEERNQEIPMQRIQAIIDEQRLESAWLQAAEKGTPASINRLKPERNQVLPQDGTYRPNQMGSIIATTELNSQNRADGLSNGIKSGKIGEGNDLQKDQSGGQALDRYPMSPSMLHSRDNFKENQGYESGTGGRGCSGLLCWKTSKRHNKGKVKQETVTARAHHGSHSSLLTQHGKSRRSESRFKI</sequence>
<feature type="region of interest" description="Disordered" evidence="8">
    <location>
        <begin position="1093"/>
        <end position="1145"/>
    </location>
</feature>
<evidence type="ECO:0000313" key="12">
    <source>
        <dbReference type="EMBL" id="KAF6139650.1"/>
    </source>
</evidence>
<name>A0A7J7LAV0_9MAGN</name>
<dbReference type="SUPFAM" id="SSF48019">
    <property type="entry name" value="post-AAA+ oligomerization domain-like"/>
    <property type="match status" value="1"/>
</dbReference>
<evidence type="ECO:0008006" key="14">
    <source>
        <dbReference type="Google" id="ProtNLM"/>
    </source>
</evidence>
<dbReference type="Pfam" id="PF13177">
    <property type="entry name" value="DNA_pol3_delta2"/>
    <property type="match status" value="1"/>
</dbReference>
<feature type="region of interest" description="Disordered" evidence="8">
    <location>
        <begin position="98"/>
        <end position="141"/>
    </location>
</feature>
<dbReference type="GO" id="GO:0006281">
    <property type="term" value="P:DNA repair"/>
    <property type="evidence" value="ECO:0007669"/>
    <property type="project" value="TreeGrafter"/>
</dbReference>
<organism evidence="12 13">
    <name type="scientific">Kingdonia uniflora</name>
    <dbReference type="NCBI Taxonomy" id="39325"/>
    <lineage>
        <taxon>Eukaryota</taxon>
        <taxon>Viridiplantae</taxon>
        <taxon>Streptophyta</taxon>
        <taxon>Embryophyta</taxon>
        <taxon>Tracheophyta</taxon>
        <taxon>Spermatophyta</taxon>
        <taxon>Magnoliopsida</taxon>
        <taxon>Ranunculales</taxon>
        <taxon>Circaeasteraceae</taxon>
        <taxon>Kingdonia</taxon>
    </lineage>
</organism>
<dbReference type="Gene3D" id="3.40.50.300">
    <property type="entry name" value="P-loop containing nucleotide triphosphate hydrolases"/>
    <property type="match status" value="1"/>
</dbReference>
<evidence type="ECO:0000256" key="2">
    <source>
        <dbReference type="ARBA" id="ARBA00022723"/>
    </source>
</evidence>
<evidence type="ECO:0000259" key="10">
    <source>
        <dbReference type="Pfam" id="PF22608"/>
    </source>
</evidence>
<comment type="similarity">
    <text evidence="1">Belongs to the DnaX/STICHEL family.</text>
</comment>
<dbReference type="PANTHER" id="PTHR11669">
    <property type="entry name" value="REPLICATION FACTOR C / DNA POLYMERASE III GAMMA-TAU SUBUNIT"/>
    <property type="match status" value="1"/>
</dbReference>
<dbReference type="Pfam" id="PF23007">
    <property type="entry name" value="DnaA_N-like_STI"/>
    <property type="match status" value="1"/>
</dbReference>
<dbReference type="Pfam" id="PF22608">
    <property type="entry name" value="DNAX_ATPase_lid"/>
    <property type="match status" value="1"/>
</dbReference>
<dbReference type="OrthoDB" id="1911163at2759"/>
<dbReference type="PANTHER" id="PTHR11669:SF63">
    <property type="entry name" value="PROTEIN STICHEL"/>
    <property type="match status" value="1"/>
</dbReference>
<dbReference type="FunFam" id="1.10.8.60:FF:000013">
    <property type="entry name" value="DNA polymerase III subunit gamma/tau"/>
    <property type="match status" value="1"/>
</dbReference>
<evidence type="ECO:0000259" key="9">
    <source>
        <dbReference type="Pfam" id="PF12169"/>
    </source>
</evidence>
<dbReference type="GO" id="GO:0005524">
    <property type="term" value="F:ATP binding"/>
    <property type="evidence" value="ECO:0007669"/>
    <property type="project" value="UniProtKB-KW"/>
</dbReference>
<gene>
    <name evidence="12" type="ORF">GIB67_033654</name>
</gene>
<dbReference type="InterPro" id="IPR008921">
    <property type="entry name" value="DNA_pol3_clamp-load_cplx_C"/>
</dbReference>
<keyword evidence="13" id="KW-1185">Reference proteome</keyword>
<comment type="caution">
    <text evidence="12">The sequence shown here is derived from an EMBL/GenBank/DDBJ whole genome shotgun (WGS) entry which is preliminary data.</text>
</comment>
<dbReference type="AlphaFoldDB" id="A0A7J7LAV0"/>
<feature type="coiled-coil region" evidence="7">
    <location>
        <begin position="745"/>
        <end position="775"/>
    </location>
</feature>
<dbReference type="GO" id="GO:0005663">
    <property type="term" value="C:DNA replication factor C complex"/>
    <property type="evidence" value="ECO:0007669"/>
    <property type="project" value="TreeGrafter"/>
</dbReference>
<feature type="region of interest" description="Disordered" evidence="8">
    <location>
        <begin position="791"/>
        <end position="835"/>
    </location>
</feature>
<dbReference type="NCBIfam" id="TIGR02397">
    <property type="entry name" value="dnaX_nterm"/>
    <property type="match status" value="1"/>
</dbReference>
<keyword evidence="3" id="KW-0547">Nucleotide-binding</keyword>
<feature type="region of interest" description="Disordered" evidence="8">
    <location>
        <begin position="1170"/>
        <end position="1199"/>
    </location>
</feature>
<dbReference type="InterPro" id="IPR045085">
    <property type="entry name" value="HLD_clamp_pol_III_gamma_tau"/>
</dbReference>
<evidence type="ECO:0000259" key="11">
    <source>
        <dbReference type="Pfam" id="PF23007"/>
    </source>
</evidence>